<keyword evidence="9 13" id="KW-0418">Kinase</keyword>
<dbReference type="HAMAP" id="MF_00409">
    <property type="entry name" value="LpxK"/>
    <property type="match status" value="1"/>
</dbReference>
<comment type="pathway">
    <text evidence="2 13">Glycolipid biosynthesis; lipid IV(A) biosynthesis; lipid IV(A) from (3R)-3-hydroxytetradecanoyl-[acyl-carrier-protein] and UDP-N-acetyl-alpha-D-glucosamine: step 6/6.</text>
</comment>
<reference evidence="14" key="1">
    <citation type="submission" date="2019-09" db="EMBL/GenBank/DDBJ databases">
        <title>Draft genome sequences of 48 bacterial type strains from the CCUG.</title>
        <authorList>
            <person name="Tunovic T."/>
            <person name="Pineiro-Iglesias B."/>
            <person name="Unosson C."/>
            <person name="Inganas E."/>
            <person name="Ohlen M."/>
            <person name="Cardew S."/>
            <person name="Jensie-Markopoulos S."/>
            <person name="Salva-Serra F."/>
            <person name="Jaen-Luchoro D."/>
            <person name="Karlsson R."/>
            <person name="Svensson-Stadler L."/>
            <person name="Chun J."/>
            <person name="Moore E."/>
        </authorList>
    </citation>
    <scope>NUCLEOTIDE SEQUENCE</scope>
    <source>
        <strain evidence="14">CCUG 50899</strain>
    </source>
</reference>
<dbReference type="PANTHER" id="PTHR42724">
    <property type="entry name" value="TETRAACYLDISACCHARIDE 4'-KINASE"/>
    <property type="match status" value="1"/>
</dbReference>
<accession>A0A643EZ33</accession>
<keyword evidence="5 13" id="KW-0444">Lipid biosynthesis</keyword>
<comment type="similarity">
    <text evidence="13">Belongs to the LpxK family.</text>
</comment>
<dbReference type="InterPro" id="IPR003758">
    <property type="entry name" value="LpxK"/>
</dbReference>
<keyword evidence="11 13" id="KW-0443">Lipid metabolism</keyword>
<dbReference type="GO" id="GO:0009244">
    <property type="term" value="P:lipopolysaccharide core region biosynthetic process"/>
    <property type="evidence" value="ECO:0007669"/>
    <property type="project" value="TreeGrafter"/>
</dbReference>
<gene>
    <name evidence="13" type="primary">lpxK</name>
    <name evidence="14" type="ORF">F7Q93_10675</name>
</gene>
<protein>
    <recommendedName>
        <fullName evidence="4 13">Tetraacyldisaccharide 4'-kinase</fullName>
        <ecNumber evidence="3 13">2.7.1.130</ecNumber>
    </recommendedName>
    <alternativeName>
        <fullName evidence="12 13">Lipid A 4'-kinase</fullName>
    </alternativeName>
</protein>
<dbReference type="EC" id="2.7.1.130" evidence="3 13"/>
<dbReference type="InterPro" id="IPR027417">
    <property type="entry name" value="P-loop_NTPase"/>
</dbReference>
<dbReference type="EMBL" id="VZPE01000004">
    <property type="protein sequence ID" value="KAB0571187.1"/>
    <property type="molecule type" value="Genomic_DNA"/>
</dbReference>
<organism evidence="14">
    <name type="scientific">Brucella pituitosa</name>
    <dbReference type="NCBI Taxonomy" id="571256"/>
    <lineage>
        <taxon>Bacteria</taxon>
        <taxon>Pseudomonadati</taxon>
        <taxon>Pseudomonadota</taxon>
        <taxon>Alphaproteobacteria</taxon>
        <taxon>Hyphomicrobiales</taxon>
        <taxon>Brucellaceae</taxon>
        <taxon>Brucella/Ochrobactrum group</taxon>
        <taxon>Brucella</taxon>
    </lineage>
</organism>
<dbReference type="UniPathway" id="UPA00359">
    <property type="reaction ID" value="UER00482"/>
</dbReference>
<dbReference type="AlphaFoldDB" id="A0A643EZ33"/>
<evidence type="ECO:0000256" key="1">
    <source>
        <dbReference type="ARBA" id="ARBA00002274"/>
    </source>
</evidence>
<evidence type="ECO:0000256" key="3">
    <source>
        <dbReference type="ARBA" id="ARBA00012071"/>
    </source>
</evidence>
<dbReference type="SUPFAM" id="SSF52540">
    <property type="entry name" value="P-loop containing nucleoside triphosphate hydrolases"/>
    <property type="match status" value="1"/>
</dbReference>
<evidence type="ECO:0000256" key="13">
    <source>
        <dbReference type="HAMAP-Rule" id="MF_00409"/>
    </source>
</evidence>
<evidence type="ECO:0000256" key="11">
    <source>
        <dbReference type="ARBA" id="ARBA00023098"/>
    </source>
</evidence>
<dbReference type="PANTHER" id="PTHR42724:SF1">
    <property type="entry name" value="TETRAACYLDISACCHARIDE 4'-KINASE, MITOCHONDRIAL-RELATED"/>
    <property type="match status" value="1"/>
</dbReference>
<keyword evidence="10 13" id="KW-0067">ATP-binding</keyword>
<evidence type="ECO:0000313" key="14">
    <source>
        <dbReference type="EMBL" id="KAB0571187.1"/>
    </source>
</evidence>
<feature type="binding site" evidence="13">
    <location>
        <begin position="54"/>
        <end position="61"/>
    </location>
    <ligand>
        <name>ATP</name>
        <dbReference type="ChEBI" id="CHEBI:30616"/>
    </ligand>
</feature>
<keyword evidence="7 13" id="KW-0808">Transferase</keyword>
<proteinExistence type="inferred from homology"/>
<keyword evidence="8 13" id="KW-0547">Nucleotide-binding</keyword>
<evidence type="ECO:0000256" key="12">
    <source>
        <dbReference type="ARBA" id="ARBA00029757"/>
    </source>
</evidence>
<dbReference type="GO" id="GO:0005886">
    <property type="term" value="C:plasma membrane"/>
    <property type="evidence" value="ECO:0007669"/>
    <property type="project" value="TreeGrafter"/>
</dbReference>
<evidence type="ECO:0000256" key="4">
    <source>
        <dbReference type="ARBA" id="ARBA00016436"/>
    </source>
</evidence>
<comment type="function">
    <text evidence="1 13">Transfers the gamma-phosphate of ATP to the 4'-position of a tetraacyldisaccharide 1-phosphate intermediate (termed DS-1-P) to form tetraacyldisaccharide 1,4'-bis-phosphate (lipid IVA).</text>
</comment>
<dbReference type="RefSeq" id="WP_128094366.1">
    <property type="nucleotide sequence ID" value="NZ_JBHEEN010000004.1"/>
</dbReference>
<evidence type="ECO:0000256" key="9">
    <source>
        <dbReference type="ARBA" id="ARBA00022777"/>
    </source>
</evidence>
<evidence type="ECO:0000256" key="8">
    <source>
        <dbReference type="ARBA" id="ARBA00022741"/>
    </source>
</evidence>
<dbReference type="GO" id="GO:0009245">
    <property type="term" value="P:lipid A biosynthetic process"/>
    <property type="evidence" value="ECO:0007669"/>
    <property type="project" value="UniProtKB-UniRule"/>
</dbReference>
<evidence type="ECO:0000256" key="6">
    <source>
        <dbReference type="ARBA" id="ARBA00022556"/>
    </source>
</evidence>
<keyword evidence="6 13" id="KW-0441">Lipid A biosynthesis</keyword>
<sequence length="353" mass="38038">MASEAPPFWWEKPDWRAYGLAPLSWVYGAVAGRRLLKAEPPKIAAPVLCIGNFTVGGAGKTPTAIAFAKAAKARGLQPGIVSRGYGGNYKGLHIVDPSIDSARHVGDEPLLLARHAPVALCPDRLKSALKLRQRGCDFIIMDDGFQSARLYADFSLLVVDSTRGVGNGRVIPAGPLRAPLTDQMRKTDALLRIGKGSAADFVVRQASRAGRAIYEAKLVPSSSSAVAGNRWLAFAGIGNPAKFFASVREAGGEIVESQTFPDHYSYQPDDIRKLIETANRLGTGLITTAKDHVRLVTMSDVPSEFMRELAVLDVDLQFERKDALGHILDMAVERYKVRSLSASKPSCGSAIPD</sequence>
<name>A0A643EZ33_9HYPH</name>
<comment type="catalytic activity">
    <reaction evidence="13">
        <text>a lipid A disaccharide + ATP = a lipid IVA + ADP + H(+)</text>
        <dbReference type="Rhea" id="RHEA:67840"/>
        <dbReference type="ChEBI" id="CHEBI:15378"/>
        <dbReference type="ChEBI" id="CHEBI:30616"/>
        <dbReference type="ChEBI" id="CHEBI:176343"/>
        <dbReference type="ChEBI" id="CHEBI:176425"/>
        <dbReference type="ChEBI" id="CHEBI:456216"/>
        <dbReference type="EC" id="2.7.1.130"/>
    </reaction>
</comment>
<evidence type="ECO:0000256" key="5">
    <source>
        <dbReference type="ARBA" id="ARBA00022516"/>
    </source>
</evidence>
<evidence type="ECO:0000256" key="2">
    <source>
        <dbReference type="ARBA" id="ARBA00004870"/>
    </source>
</evidence>
<evidence type="ECO:0000256" key="10">
    <source>
        <dbReference type="ARBA" id="ARBA00022840"/>
    </source>
</evidence>
<dbReference type="NCBIfam" id="TIGR00682">
    <property type="entry name" value="lpxK"/>
    <property type="match status" value="1"/>
</dbReference>
<evidence type="ECO:0000256" key="7">
    <source>
        <dbReference type="ARBA" id="ARBA00022679"/>
    </source>
</evidence>
<dbReference type="Pfam" id="PF02606">
    <property type="entry name" value="LpxK"/>
    <property type="match status" value="1"/>
</dbReference>
<dbReference type="GO" id="GO:0005524">
    <property type="term" value="F:ATP binding"/>
    <property type="evidence" value="ECO:0007669"/>
    <property type="project" value="UniProtKB-UniRule"/>
</dbReference>
<comment type="caution">
    <text evidence="14">The sequence shown here is derived from an EMBL/GenBank/DDBJ whole genome shotgun (WGS) entry which is preliminary data.</text>
</comment>
<dbReference type="GO" id="GO:0009029">
    <property type="term" value="F:lipid-A 4'-kinase activity"/>
    <property type="evidence" value="ECO:0007669"/>
    <property type="project" value="UniProtKB-UniRule"/>
</dbReference>